<reference evidence="3 4" key="1">
    <citation type="journal article" date="2018" name="IMA Fungus">
        <title>IMA Genome-F 9: Draft genome sequence of Annulohypoxylon stygium, Aspergillus mulundensis, Berkeleyomyces basicola (syn. Thielaviopsis basicola), Ceratocystis smalleyi, two Cercospora beticola strains, Coleophoma cylindrospora, Fusarium fracticaudum, Phialophora cf. hyalina, and Morchella septimelata.</title>
        <authorList>
            <person name="Wingfield B.D."/>
            <person name="Bills G.F."/>
            <person name="Dong Y."/>
            <person name="Huang W."/>
            <person name="Nel W.J."/>
            <person name="Swalarsk-Parry B.S."/>
            <person name="Vaghefi N."/>
            <person name="Wilken P.M."/>
            <person name="An Z."/>
            <person name="de Beer Z.W."/>
            <person name="De Vos L."/>
            <person name="Chen L."/>
            <person name="Duong T.A."/>
            <person name="Gao Y."/>
            <person name="Hammerbacher A."/>
            <person name="Kikkert J.R."/>
            <person name="Li Y."/>
            <person name="Li H."/>
            <person name="Li K."/>
            <person name="Li Q."/>
            <person name="Liu X."/>
            <person name="Ma X."/>
            <person name="Naidoo K."/>
            <person name="Pethybridge S.J."/>
            <person name="Sun J."/>
            <person name="Steenkamp E.T."/>
            <person name="van der Nest M.A."/>
            <person name="van Wyk S."/>
            <person name="Wingfield M.J."/>
            <person name="Xiong C."/>
            <person name="Yue Q."/>
            <person name="Zhang X."/>
        </authorList>
    </citation>
    <scope>NUCLEOTIDE SEQUENCE [LARGE SCALE GENOMIC DNA]</scope>
    <source>
        <strain evidence="3 4">BP5796</strain>
    </source>
</reference>
<evidence type="ECO:0000313" key="3">
    <source>
        <dbReference type="EMBL" id="RDW78482.1"/>
    </source>
</evidence>
<feature type="domain" description="Bacteriophage T5 Orf172 DNA-binding" evidence="2">
    <location>
        <begin position="315"/>
        <end position="427"/>
    </location>
</feature>
<evidence type="ECO:0000313" key="4">
    <source>
        <dbReference type="Proteomes" id="UP000256328"/>
    </source>
</evidence>
<feature type="compositionally biased region" description="Polar residues" evidence="1">
    <location>
        <begin position="171"/>
        <end position="182"/>
    </location>
</feature>
<protein>
    <submittedName>
        <fullName evidence="3">DUF1766-domain-containing protein</fullName>
    </submittedName>
</protein>
<dbReference type="InterPro" id="IPR018306">
    <property type="entry name" value="Phage_T5_Orf172_DNA-bd"/>
</dbReference>
<gene>
    <name evidence="3" type="ORF">BP5796_06334</name>
</gene>
<dbReference type="Pfam" id="PF10544">
    <property type="entry name" value="T5orf172"/>
    <property type="match status" value="1"/>
</dbReference>
<feature type="compositionally biased region" description="Low complexity" evidence="1">
    <location>
        <begin position="39"/>
        <end position="80"/>
    </location>
</feature>
<accession>A0A3D8RWM4</accession>
<keyword evidence="4" id="KW-1185">Reference proteome</keyword>
<dbReference type="AlphaFoldDB" id="A0A3D8RWM4"/>
<proteinExistence type="predicted"/>
<feature type="region of interest" description="Disordered" evidence="1">
    <location>
        <begin position="273"/>
        <end position="295"/>
    </location>
</feature>
<dbReference type="SMART" id="SM00974">
    <property type="entry name" value="T5orf172"/>
    <property type="match status" value="1"/>
</dbReference>
<sequence length="435" mass="48411">MPFIPHTPESLMPRSDSKNPASTCKGLTASGRPCRRSLAKSPQSSPSTSPLRTPSPDGYCWQHQDQAQSAAPSPQGVQPSTLNERTSVDTLVDRLGILEIAQNGERKKRRRPSWPQYSEKPHALQETQRPLSQRPQQHSKPRPHSKTESNLGLFCCIGIADEENHGPRPVTNLNSGRRTSVSFPKPPNHRPSAASTGNSSHLSPVSGHASRRPHIRRDPSSRTAELLSLIPKTASPETTALLLAELAKPVSANDDEGFIYMFWLTPESLPSEPPSEAARSLLAPPSRPEPGRRRTSDVLDSFASFTSSRDLDSSGKKTILLKIGRAQNVQRRLNQWTRQCGYNLSLIRYYPYQSSTPTTDIPPATPRKLPHAHKVERLIHIELNAKRAKADEHGGKCVVCGREHREWFEVEASREGVKGVDEVIRRWVDWGERSQ</sequence>
<organism evidence="3 4">
    <name type="scientific">Coleophoma crateriformis</name>
    <dbReference type="NCBI Taxonomy" id="565419"/>
    <lineage>
        <taxon>Eukaryota</taxon>
        <taxon>Fungi</taxon>
        <taxon>Dikarya</taxon>
        <taxon>Ascomycota</taxon>
        <taxon>Pezizomycotina</taxon>
        <taxon>Leotiomycetes</taxon>
        <taxon>Helotiales</taxon>
        <taxon>Dermateaceae</taxon>
        <taxon>Coleophoma</taxon>
    </lineage>
</organism>
<name>A0A3D8RWM4_9HELO</name>
<comment type="caution">
    <text evidence="3">The sequence shown here is derived from an EMBL/GenBank/DDBJ whole genome shotgun (WGS) entry which is preliminary data.</text>
</comment>
<feature type="region of interest" description="Disordered" evidence="1">
    <location>
        <begin position="1"/>
        <end position="88"/>
    </location>
</feature>
<dbReference type="OrthoDB" id="2417614at2759"/>
<feature type="region of interest" description="Disordered" evidence="1">
    <location>
        <begin position="164"/>
        <end position="221"/>
    </location>
</feature>
<evidence type="ECO:0000259" key="2">
    <source>
        <dbReference type="SMART" id="SM00974"/>
    </source>
</evidence>
<feature type="compositionally biased region" description="Polar residues" evidence="1">
    <location>
        <begin position="125"/>
        <end position="136"/>
    </location>
</feature>
<dbReference type="PANTHER" id="PTHR28094:SF2">
    <property type="entry name" value="BACTERIOPHAGE T5 ORF172 DNA-BINDING DOMAIN-CONTAINING PROTEIN"/>
    <property type="match status" value="1"/>
</dbReference>
<dbReference type="PANTHER" id="PTHR28094">
    <property type="entry name" value="MEIOTICALLY UP-REGULATED GENE 113 PROTEIN"/>
    <property type="match status" value="1"/>
</dbReference>
<evidence type="ECO:0000256" key="1">
    <source>
        <dbReference type="SAM" id="MobiDB-lite"/>
    </source>
</evidence>
<dbReference type="EMBL" id="PDLN01000008">
    <property type="protein sequence ID" value="RDW78482.1"/>
    <property type="molecule type" value="Genomic_DNA"/>
</dbReference>
<dbReference type="Proteomes" id="UP000256328">
    <property type="component" value="Unassembled WGS sequence"/>
</dbReference>
<feature type="region of interest" description="Disordered" evidence="1">
    <location>
        <begin position="103"/>
        <end position="149"/>
    </location>
</feature>
<dbReference type="InterPro" id="IPR053006">
    <property type="entry name" value="Meiosis_regulatory"/>
</dbReference>
<feature type="compositionally biased region" description="Polar residues" evidence="1">
    <location>
        <begin position="193"/>
        <end position="203"/>
    </location>
</feature>